<dbReference type="Pfam" id="PF21352">
    <property type="entry name" value="Zn_ribbon_Thio2"/>
    <property type="match status" value="1"/>
</dbReference>
<dbReference type="PANTHER" id="PTHR45663:SF40">
    <property type="entry name" value="THIOREDOXIN 2"/>
    <property type="match status" value="1"/>
</dbReference>
<dbReference type="InterPro" id="IPR049299">
    <property type="entry name" value="Thio2_N"/>
</dbReference>
<keyword evidence="2" id="KW-0560">Oxidoreductase</keyword>
<dbReference type="AlphaFoldDB" id="A0A7W7ZBN0"/>
<name>A0A7W7ZBN0_9BACT</name>
<dbReference type="PROSITE" id="PS51352">
    <property type="entry name" value="THIOREDOXIN_2"/>
    <property type="match status" value="1"/>
</dbReference>
<comment type="caution">
    <text evidence="2">The sequence shown here is derived from an EMBL/GenBank/DDBJ whole genome shotgun (WGS) entry which is preliminary data.</text>
</comment>
<dbReference type="PANTHER" id="PTHR45663">
    <property type="entry name" value="GEO12009P1"/>
    <property type="match status" value="1"/>
</dbReference>
<dbReference type="Gene3D" id="3.40.30.10">
    <property type="entry name" value="Glutaredoxin"/>
    <property type="match status" value="1"/>
</dbReference>
<accession>A0A7W7ZBN0</accession>
<keyword evidence="3" id="KW-1185">Reference proteome</keyword>
<dbReference type="GO" id="GO:0005829">
    <property type="term" value="C:cytosol"/>
    <property type="evidence" value="ECO:0007669"/>
    <property type="project" value="TreeGrafter"/>
</dbReference>
<dbReference type="SUPFAM" id="SSF52833">
    <property type="entry name" value="Thioredoxin-like"/>
    <property type="match status" value="1"/>
</dbReference>
<dbReference type="Gene3D" id="2.30.30.380">
    <property type="entry name" value="Zn-finger domain of Sec23/24"/>
    <property type="match status" value="1"/>
</dbReference>
<evidence type="ECO:0000313" key="3">
    <source>
        <dbReference type="Proteomes" id="UP000540989"/>
    </source>
</evidence>
<sequence>MPVVRTCEQCGQKNRVAAKHLAYTGRCGACKSPLPALAEPVAAGTELFDEVVADATVPILVDFWAEWCGPCRAAAPEVAKTAADMAGKAVVLKVDTEANPELAARYQVRGIPNFAVIRGGKMVFQQAGLVGHEQMEGWLRQAAD</sequence>
<gene>
    <name evidence="2" type="ORF">HDF16_001620</name>
</gene>
<organism evidence="2 3">
    <name type="scientific">Granulicella aggregans</name>
    <dbReference type="NCBI Taxonomy" id="474949"/>
    <lineage>
        <taxon>Bacteria</taxon>
        <taxon>Pseudomonadati</taxon>
        <taxon>Acidobacteriota</taxon>
        <taxon>Terriglobia</taxon>
        <taxon>Terriglobales</taxon>
        <taxon>Acidobacteriaceae</taxon>
        <taxon>Granulicella</taxon>
    </lineage>
</organism>
<dbReference type="GO" id="GO:0047134">
    <property type="term" value="F:protein-disulfide reductase [NAD(P)H] activity"/>
    <property type="evidence" value="ECO:0007669"/>
    <property type="project" value="UniProtKB-EC"/>
</dbReference>
<dbReference type="PRINTS" id="PR00421">
    <property type="entry name" value="THIOREDOXIN"/>
</dbReference>
<evidence type="ECO:0000313" key="2">
    <source>
        <dbReference type="EMBL" id="MBB5056935.1"/>
    </source>
</evidence>
<feature type="domain" description="Thioredoxin" evidence="1">
    <location>
        <begin position="28"/>
        <end position="144"/>
    </location>
</feature>
<reference evidence="2 3" key="1">
    <citation type="submission" date="2020-08" db="EMBL/GenBank/DDBJ databases">
        <title>Genomic Encyclopedia of Type Strains, Phase IV (KMG-V): Genome sequencing to study the core and pangenomes of soil and plant-associated prokaryotes.</title>
        <authorList>
            <person name="Whitman W."/>
        </authorList>
    </citation>
    <scope>NUCLEOTIDE SEQUENCE [LARGE SCALE GENOMIC DNA]</scope>
    <source>
        <strain evidence="2 3">M8UP14</strain>
    </source>
</reference>
<dbReference type="InterPro" id="IPR013766">
    <property type="entry name" value="Thioredoxin_domain"/>
</dbReference>
<dbReference type="RefSeq" id="WP_184215295.1">
    <property type="nucleotide sequence ID" value="NZ_JACHIP010000002.1"/>
</dbReference>
<dbReference type="InterPro" id="IPR036249">
    <property type="entry name" value="Thioredoxin-like_sf"/>
</dbReference>
<dbReference type="Proteomes" id="UP000540989">
    <property type="component" value="Unassembled WGS sequence"/>
</dbReference>
<proteinExistence type="predicted"/>
<dbReference type="EC" id="1.8.1.8" evidence="2"/>
<protein>
    <submittedName>
        <fullName evidence="2">Thioredoxin 2</fullName>
        <ecNumber evidence="2">1.8.1.8</ecNumber>
    </submittedName>
</protein>
<dbReference type="EMBL" id="JACHIP010000002">
    <property type="protein sequence ID" value="MBB5056935.1"/>
    <property type="molecule type" value="Genomic_DNA"/>
</dbReference>
<dbReference type="Pfam" id="PF00085">
    <property type="entry name" value="Thioredoxin"/>
    <property type="match status" value="1"/>
</dbReference>
<dbReference type="CDD" id="cd02947">
    <property type="entry name" value="TRX_family"/>
    <property type="match status" value="1"/>
</dbReference>
<evidence type="ECO:0000259" key="1">
    <source>
        <dbReference type="PROSITE" id="PS51352"/>
    </source>
</evidence>